<sequence>MLSEPPNPSLVAGESSAAPTSQPTSSSQYDLKCLSDPGAGDAVVDIILVGDLSKPAQNTWGRETEFFWPVEIQRRIKGASIFEFSYPVDDVAAPKTRARAVEALGENISEGTLRNRSQKLEEAVHGKDSFSGKRKAPYVILVGYGYGGLLCEQVISKLGNGYSPVSGGIIGLVLFGTPHFSHGLIQWAHIVVKATAQPGARAANRGLFARRLAPSETLPNAANLARHFRSISEIQRRFFSVTREAEWDNRIASCFPKRVEGEPTILPEWNTVPHGFPVRISQSYLEMTAFRDDKEDGYQVISQLIKRWAENCIGRKGKAADIHGDLPPGKQQGIEVSGNTGLTDGTGAVQQGPGGSKST</sequence>
<keyword evidence="3" id="KW-1185">Reference proteome</keyword>
<evidence type="ECO:0000313" key="2">
    <source>
        <dbReference type="EMBL" id="GAP90019.1"/>
    </source>
</evidence>
<evidence type="ECO:0000313" key="3">
    <source>
        <dbReference type="Proteomes" id="UP000054516"/>
    </source>
</evidence>
<dbReference type="Proteomes" id="UP000054516">
    <property type="component" value="Unassembled WGS sequence"/>
</dbReference>
<evidence type="ECO:0000256" key="1">
    <source>
        <dbReference type="SAM" id="MobiDB-lite"/>
    </source>
</evidence>
<name>A0A1W2TNQ8_ROSNE</name>
<organism evidence="2">
    <name type="scientific">Rosellinia necatrix</name>
    <name type="common">White root-rot fungus</name>
    <dbReference type="NCBI Taxonomy" id="77044"/>
    <lineage>
        <taxon>Eukaryota</taxon>
        <taxon>Fungi</taxon>
        <taxon>Dikarya</taxon>
        <taxon>Ascomycota</taxon>
        <taxon>Pezizomycotina</taxon>
        <taxon>Sordariomycetes</taxon>
        <taxon>Xylariomycetidae</taxon>
        <taxon>Xylariales</taxon>
        <taxon>Xylariaceae</taxon>
        <taxon>Rosellinia</taxon>
    </lineage>
</organism>
<accession>A0A1W2TNQ8</accession>
<dbReference type="AlphaFoldDB" id="A0A1W2TNQ8"/>
<protein>
    <submittedName>
        <fullName evidence="2">Uncharacterized protein</fullName>
    </submittedName>
</protein>
<dbReference type="OrthoDB" id="4773470at2759"/>
<dbReference type="EMBL" id="DF977488">
    <property type="protein sequence ID" value="GAP90019.1"/>
    <property type="molecule type" value="Genomic_DNA"/>
</dbReference>
<feature type="region of interest" description="Disordered" evidence="1">
    <location>
        <begin position="322"/>
        <end position="359"/>
    </location>
</feature>
<gene>
    <name evidence="2" type="ORF">SAMD00023353_4300530</name>
</gene>
<reference evidence="2" key="1">
    <citation type="submission" date="2016-03" db="EMBL/GenBank/DDBJ databases">
        <title>Draft genome sequence of Rosellinia necatrix.</title>
        <authorList>
            <person name="Kanematsu S."/>
        </authorList>
    </citation>
    <scope>NUCLEOTIDE SEQUENCE [LARGE SCALE GENOMIC DNA]</scope>
    <source>
        <strain evidence="2">W97</strain>
    </source>
</reference>
<dbReference type="STRING" id="77044.A0A1W2TNQ8"/>
<feature type="compositionally biased region" description="Low complexity" evidence="1">
    <location>
        <begin position="15"/>
        <end position="28"/>
    </location>
</feature>
<proteinExistence type="predicted"/>
<feature type="region of interest" description="Disordered" evidence="1">
    <location>
        <begin position="1"/>
        <end position="29"/>
    </location>
</feature>